<evidence type="ECO:0000313" key="2">
    <source>
        <dbReference type="EMBL" id="GGR48041.1"/>
    </source>
</evidence>
<proteinExistence type="predicted"/>
<sequence>MGDGFQLQADTGECLEAAGVGPGSKVFKSDCNEDNELQIWQFEESGDIVFIRPEWSTNLRIEAPRKNAPVELRQRSANNKNQQWLVSNR</sequence>
<dbReference type="AlphaFoldDB" id="A0AAV4KRM3"/>
<dbReference type="GeneID" id="95452271"/>
<feature type="domain" description="Ricin B lectin" evidence="1">
    <location>
        <begin position="8"/>
        <end position="87"/>
    </location>
</feature>
<dbReference type="PROSITE" id="PS50231">
    <property type="entry name" value="RICIN_B_LECTIN"/>
    <property type="match status" value="1"/>
</dbReference>
<comment type="caution">
    <text evidence="2">The sequence shown here is derived from an EMBL/GenBank/DDBJ whole genome shotgun (WGS) entry which is preliminary data.</text>
</comment>
<dbReference type="Proteomes" id="UP000642014">
    <property type="component" value="Unassembled WGS sequence"/>
</dbReference>
<name>A0AAV4KRM3_9ACTN</name>
<dbReference type="InterPro" id="IPR035992">
    <property type="entry name" value="Ricin_B-like_lectins"/>
</dbReference>
<dbReference type="Gene3D" id="2.80.10.50">
    <property type="match status" value="1"/>
</dbReference>
<gene>
    <name evidence="2" type="ORF">GCM10010497_59260</name>
</gene>
<reference evidence="2 3" key="1">
    <citation type="journal article" date="2014" name="Int. J. Syst. Evol. Microbiol.">
        <title>Complete genome sequence of Corynebacterium casei LMG S-19264T (=DSM 44701T), isolated from a smear-ripened cheese.</title>
        <authorList>
            <consortium name="US DOE Joint Genome Institute (JGI-PGF)"/>
            <person name="Walter F."/>
            <person name="Albersmeier A."/>
            <person name="Kalinowski J."/>
            <person name="Ruckert C."/>
        </authorList>
    </citation>
    <scope>NUCLEOTIDE SEQUENCE [LARGE SCALE GENOMIC DNA]</scope>
    <source>
        <strain evidence="2 3">JCM 4205</strain>
    </source>
</reference>
<dbReference type="InterPro" id="IPR000772">
    <property type="entry name" value="Ricin_B_lectin"/>
</dbReference>
<evidence type="ECO:0000313" key="3">
    <source>
        <dbReference type="Proteomes" id="UP000642014"/>
    </source>
</evidence>
<dbReference type="Pfam" id="PF00652">
    <property type="entry name" value="Ricin_B_lectin"/>
    <property type="match status" value="1"/>
</dbReference>
<dbReference type="SUPFAM" id="SSF50370">
    <property type="entry name" value="Ricin B-like lectins"/>
    <property type="match status" value="1"/>
</dbReference>
<dbReference type="RefSeq" id="WP_167309063.1">
    <property type="nucleotide sequence ID" value="NZ_BMSJ01000014.1"/>
</dbReference>
<organism evidence="2 3">
    <name type="scientific">Streptomyces cinereoruber</name>
    <dbReference type="NCBI Taxonomy" id="67260"/>
    <lineage>
        <taxon>Bacteria</taxon>
        <taxon>Bacillati</taxon>
        <taxon>Actinomycetota</taxon>
        <taxon>Actinomycetes</taxon>
        <taxon>Kitasatosporales</taxon>
        <taxon>Streptomycetaceae</taxon>
        <taxon>Streptomyces</taxon>
    </lineage>
</organism>
<protein>
    <recommendedName>
        <fullName evidence="1">Ricin B lectin domain-containing protein</fullName>
    </recommendedName>
</protein>
<evidence type="ECO:0000259" key="1">
    <source>
        <dbReference type="Pfam" id="PF00652"/>
    </source>
</evidence>
<accession>A0AAV4KRM3</accession>
<dbReference type="EMBL" id="BMSJ01000014">
    <property type="protein sequence ID" value="GGR48041.1"/>
    <property type="molecule type" value="Genomic_DNA"/>
</dbReference>